<feature type="domain" description="SIS" evidence="2">
    <location>
        <begin position="31"/>
        <end position="175"/>
    </location>
</feature>
<dbReference type="Pfam" id="PF01380">
    <property type="entry name" value="SIS"/>
    <property type="match status" value="1"/>
</dbReference>
<gene>
    <name evidence="3" type="ORF">ABB37_07169</name>
</gene>
<dbReference type="EMBL" id="LGTL01000017">
    <property type="protein sequence ID" value="KPA77275.1"/>
    <property type="molecule type" value="Genomic_DNA"/>
</dbReference>
<dbReference type="OrthoDB" id="1915377at2759"/>
<reference evidence="3 4" key="1">
    <citation type="submission" date="2015-07" db="EMBL/GenBank/DDBJ databases">
        <title>High-quality genome of monoxenous trypanosomatid Leptomonas pyrrhocoris.</title>
        <authorList>
            <person name="Flegontov P."/>
            <person name="Butenko A."/>
            <person name="Firsov S."/>
            <person name="Vlcek C."/>
            <person name="Logacheva M.D."/>
            <person name="Field M."/>
            <person name="Filatov D."/>
            <person name="Flegontova O."/>
            <person name="Gerasimov E."/>
            <person name="Jackson A.P."/>
            <person name="Kelly S."/>
            <person name="Opperdoes F."/>
            <person name="O'Reilly A."/>
            <person name="Votypka J."/>
            <person name="Yurchenko V."/>
            <person name="Lukes J."/>
        </authorList>
    </citation>
    <scope>NUCLEOTIDE SEQUENCE [LARGE SCALE GENOMIC DNA]</scope>
    <source>
        <strain evidence="3">H10</strain>
    </source>
</reference>
<dbReference type="InterPro" id="IPR046348">
    <property type="entry name" value="SIS_dom_sf"/>
</dbReference>
<keyword evidence="4" id="KW-1185">Reference proteome</keyword>
<dbReference type="Proteomes" id="UP000037923">
    <property type="component" value="Unassembled WGS sequence"/>
</dbReference>
<name>A0A0M9FW41_LEPPY</name>
<dbReference type="PANTHER" id="PTHR43443:SF1">
    <property type="entry name" value="3-HEXULOSE-6-PHOSPHATE ISOMERASE"/>
    <property type="match status" value="1"/>
</dbReference>
<dbReference type="InterPro" id="IPR001347">
    <property type="entry name" value="SIS_dom"/>
</dbReference>
<dbReference type="PROSITE" id="PS51464">
    <property type="entry name" value="SIS"/>
    <property type="match status" value="1"/>
</dbReference>
<comment type="similarity">
    <text evidence="1">Belongs to the SIS family. PHI subfamily.</text>
</comment>
<protein>
    <recommendedName>
        <fullName evidence="2">SIS domain-containing protein</fullName>
    </recommendedName>
</protein>
<dbReference type="SUPFAM" id="SSF53697">
    <property type="entry name" value="SIS domain"/>
    <property type="match status" value="1"/>
</dbReference>
<evidence type="ECO:0000259" key="2">
    <source>
        <dbReference type="PROSITE" id="PS51464"/>
    </source>
</evidence>
<dbReference type="GO" id="GO:0097367">
    <property type="term" value="F:carbohydrate derivative binding"/>
    <property type="evidence" value="ECO:0007669"/>
    <property type="project" value="InterPro"/>
</dbReference>
<dbReference type="InterPro" id="IPR017552">
    <property type="entry name" value="PHI/rmpB"/>
</dbReference>
<dbReference type="AlphaFoldDB" id="A0A0M9FW41"/>
<sequence>MEKTYQGLYTTLLREHEEVFAKQDLAQLRAFMDAIKSCDGRVFVLGCGREGIAARSFAMRLTHLGKKVHWLWDDTTPGMHPGDLFICVNGSGAIGNVMYVYEQAKKTGVDIAMITGDPIRCPKDVKHTLFIPAMVYRGTCPDVVHSDQPMGNLFEQHLFLLFDVIVMMLEKEVGQSHDAMEARHRNIE</sequence>
<dbReference type="Gene3D" id="3.40.50.10490">
    <property type="entry name" value="Glucose-6-phosphate isomerase like protein, domain 1"/>
    <property type="match status" value="1"/>
</dbReference>
<proteinExistence type="inferred from homology"/>
<evidence type="ECO:0000256" key="1">
    <source>
        <dbReference type="ARBA" id="ARBA00009235"/>
    </source>
</evidence>
<accession>A0A0M9FW41</accession>
<evidence type="ECO:0000313" key="3">
    <source>
        <dbReference type="EMBL" id="KPA77275.1"/>
    </source>
</evidence>
<dbReference type="GO" id="GO:0016853">
    <property type="term" value="F:isomerase activity"/>
    <property type="evidence" value="ECO:0007669"/>
    <property type="project" value="InterPro"/>
</dbReference>
<comment type="caution">
    <text evidence="3">The sequence shown here is derived from an EMBL/GenBank/DDBJ whole genome shotgun (WGS) entry which is preliminary data.</text>
</comment>
<dbReference type="GeneID" id="26907455"/>
<dbReference type="OMA" id="YKTIQPM"/>
<dbReference type="VEuPathDB" id="TriTrypDB:LpyrH10_17_1010"/>
<dbReference type="PANTHER" id="PTHR43443">
    <property type="entry name" value="3-HEXULOSE-6-PHOSPHATE ISOMERASE"/>
    <property type="match status" value="1"/>
</dbReference>
<dbReference type="RefSeq" id="XP_015655714.1">
    <property type="nucleotide sequence ID" value="XM_015805708.1"/>
</dbReference>
<evidence type="ECO:0000313" key="4">
    <source>
        <dbReference type="Proteomes" id="UP000037923"/>
    </source>
</evidence>
<dbReference type="GO" id="GO:1901135">
    <property type="term" value="P:carbohydrate derivative metabolic process"/>
    <property type="evidence" value="ECO:0007669"/>
    <property type="project" value="InterPro"/>
</dbReference>
<organism evidence="3 4">
    <name type="scientific">Leptomonas pyrrhocoris</name>
    <name type="common">Firebug parasite</name>
    <dbReference type="NCBI Taxonomy" id="157538"/>
    <lineage>
        <taxon>Eukaryota</taxon>
        <taxon>Discoba</taxon>
        <taxon>Euglenozoa</taxon>
        <taxon>Kinetoplastea</taxon>
        <taxon>Metakinetoplastina</taxon>
        <taxon>Trypanosomatida</taxon>
        <taxon>Trypanosomatidae</taxon>
        <taxon>Leishmaniinae</taxon>
        <taxon>Leptomonas</taxon>
    </lineage>
</organism>